<dbReference type="InterPro" id="IPR000340">
    <property type="entry name" value="Dual-sp_phosphatase_cat-dom"/>
</dbReference>
<feature type="domain" description="Tyrosine-protein phosphatase" evidence="6">
    <location>
        <begin position="294"/>
        <end position="442"/>
    </location>
</feature>
<feature type="region of interest" description="Disordered" evidence="5">
    <location>
        <begin position="560"/>
        <end position="764"/>
    </location>
</feature>
<evidence type="ECO:0000256" key="4">
    <source>
        <dbReference type="ARBA" id="ARBA00022912"/>
    </source>
</evidence>
<dbReference type="PROSITE" id="PS00383">
    <property type="entry name" value="TYR_PHOSPHATASE_1"/>
    <property type="match status" value="1"/>
</dbReference>
<evidence type="ECO:0000259" key="7">
    <source>
        <dbReference type="PROSITE" id="PS50056"/>
    </source>
</evidence>
<dbReference type="AlphaFoldDB" id="A0A835ZIF6"/>
<evidence type="ECO:0000256" key="2">
    <source>
        <dbReference type="ARBA" id="ARBA00013064"/>
    </source>
</evidence>
<dbReference type="GO" id="GO:0008330">
    <property type="term" value="F:protein tyrosine/threonine phosphatase activity"/>
    <property type="evidence" value="ECO:0007669"/>
    <property type="project" value="TreeGrafter"/>
</dbReference>
<dbReference type="SUPFAM" id="SSF52799">
    <property type="entry name" value="(Phosphotyrosine protein) phosphatases II"/>
    <property type="match status" value="1"/>
</dbReference>
<dbReference type="PROSITE" id="PS50056">
    <property type="entry name" value="TYR_PHOSPHATASE_2"/>
    <property type="match status" value="1"/>
</dbReference>
<dbReference type="InterPro" id="IPR029021">
    <property type="entry name" value="Prot-tyrosine_phosphatase-like"/>
</dbReference>
<feature type="compositionally biased region" description="Low complexity" evidence="5">
    <location>
        <begin position="739"/>
        <end position="756"/>
    </location>
</feature>
<feature type="domain" description="Tyrosine specific protein phosphatases" evidence="7">
    <location>
        <begin position="373"/>
        <end position="421"/>
    </location>
</feature>
<dbReference type="InterPro" id="IPR020422">
    <property type="entry name" value="TYR_PHOSPHATASE_DUAL_dom"/>
</dbReference>
<gene>
    <name evidence="8" type="ORF">JKP88DRAFT_242647</name>
</gene>
<feature type="compositionally biased region" description="Low complexity" evidence="5">
    <location>
        <begin position="697"/>
        <end position="710"/>
    </location>
</feature>
<dbReference type="EC" id="3.1.3.48" evidence="2"/>
<dbReference type="InterPro" id="IPR016130">
    <property type="entry name" value="Tyr_Pase_AS"/>
</dbReference>
<evidence type="ECO:0000259" key="6">
    <source>
        <dbReference type="PROSITE" id="PS50054"/>
    </source>
</evidence>
<feature type="compositionally biased region" description="Polar residues" evidence="5">
    <location>
        <begin position="586"/>
        <end position="597"/>
    </location>
</feature>
<keyword evidence="3" id="KW-0378">Hydrolase</keyword>
<evidence type="ECO:0000256" key="3">
    <source>
        <dbReference type="ARBA" id="ARBA00022801"/>
    </source>
</evidence>
<dbReference type="SMART" id="SM00195">
    <property type="entry name" value="DSPc"/>
    <property type="match status" value="1"/>
</dbReference>
<dbReference type="CDD" id="cd14498">
    <property type="entry name" value="DSP"/>
    <property type="match status" value="1"/>
</dbReference>
<dbReference type="OrthoDB" id="10252009at2759"/>
<organism evidence="8 9">
    <name type="scientific">Tribonema minus</name>
    <dbReference type="NCBI Taxonomy" id="303371"/>
    <lineage>
        <taxon>Eukaryota</taxon>
        <taxon>Sar</taxon>
        <taxon>Stramenopiles</taxon>
        <taxon>Ochrophyta</taxon>
        <taxon>PX clade</taxon>
        <taxon>Xanthophyceae</taxon>
        <taxon>Tribonematales</taxon>
        <taxon>Tribonemataceae</taxon>
        <taxon>Tribonema</taxon>
    </lineage>
</organism>
<feature type="compositionally biased region" description="Gly residues" evidence="5">
    <location>
        <begin position="851"/>
        <end position="868"/>
    </location>
</feature>
<feature type="compositionally biased region" description="Gly residues" evidence="5">
    <location>
        <begin position="560"/>
        <end position="580"/>
    </location>
</feature>
<dbReference type="Proteomes" id="UP000664859">
    <property type="component" value="Unassembled WGS sequence"/>
</dbReference>
<evidence type="ECO:0000313" key="8">
    <source>
        <dbReference type="EMBL" id="KAG5192772.1"/>
    </source>
</evidence>
<dbReference type="GO" id="GO:0005737">
    <property type="term" value="C:cytoplasm"/>
    <property type="evidence" value="ECO:0007669"/>
    <property type="project" value="TreeGrafter"/>
</dbReference>
<evidence type="ECO:0000256" key="1">
    <source>
        <dbReference type="ARBA" id="ARBA00008601"/>
    </source>
</evidence>
<protein>
    <recommendedName>
        <fullName evidence="2">protein-tyrosine-phosphatase</fullName>
        <ecNumber evidence="2">3.1.3.48</ecNumber>
    </recommendedName>
</protein>
<feature type="compositionally biased region" description="Low complexity" evidence="5">
    <location>
        <begin position="809"/>
        <end position="822"/>
    </location>
</feature>
<dbReference type="Gene3D" id="3.90.190.10">
    <property type="entry name" value="Protein tyrosine phosphatase superfamily"/>
    <property type="match status" value="1"/>
</dbReference>
<dbReference type="Pfam" id="PF00782">
    <property type="entry name" value="DSPc"/>
    <property type="match status" value="1"/>
</dbReference>
<proteinExistence type="inferred from homology"/>
<feature type="compositionally biased region" description="Low complexity" evidence="5">
    <location>
        <begin position="830"/>
        <end position="841"/>
    </location>
</feature>
<dbReference type="GO" id="GO:0017017">
    <property type="term" value="F:MAP kinase tyrosine/serine/threonine phosphatase activity"/>
    <property type="evidence" value="ECO:0007669"/>
    <property type="project" value="TreeGrafter"/>
</dbReference>
<keyword evidence="9" id="KW-1185">Reference proteome</keyword>
<evidence type="ECO:0000313" key="9">
    <source>
        <dbReference type="Proteomes" id="UP000664859"/>
    </source>
</evidence>
<dbReference type="GO" id="GO:0033550">
    <property type="term" value="F:MAP kinase tyrosine phosphatase activity"/>
    <property type="evidence" value="ECO:0007669"/>
    <property type="project" value="TreeGrafter"/>
</dbReference>
<feature type="compositionally biased region" description="Acidic residues" evidence="5">
    <location>
        <begin position="616"/>
        <end position="627"/>
    </location>
</feature>
<feature type="compositionally biased region" description="Low complexity" evidence="5">
    <location>
        <begin position="640"/>
        <end position="652"/>
    </location>
</feature>
<dbReference type="PANTHER" id="PTHR10159:SF511">
    <property type="entry name" value="DUAL SPECIFICITY PROTEIN PHOSPHATASE 1"/>
    <property type="match status" value="1"/>
</dbReference>
<sequence>MAICLREQYEVVVAACGGEEIRASCSRGRDSLVARHAAEKWLHDDAIAAAPKARYQRLDDFAALGSCSLFLSGAACVSLSAAPEPLLLAIHESAGSQAPPLLCTGSSASPPVLQWDAGLHKHMCMAELMPQPEQAAPGDGGGGGAACAPPLATRGHDVTQVLPHLLCGASGFGTDLDALRNAEYARGHDVTQVLPHLLCGASGFGTDLDALRNAGERVLLENFNLKLTQEFEEYVRGHDVPQVLTRVLDSVTYLDAQRLSVFAGNFLALRTSSTAPVERVHACCAPQHPPFIVNCTISQPNFFPHALAQRTYPNVAQYIPAPPPPPGVAVIVNCTVSQPNFFPHALAYVNARVNDDETADIAAAFGAAAAAIEGARRRRVCAFVHCSAGISRSATIVLSFLMAAQGMALVDALAFLQAKRPQASPNVNFMRQLVAYEQALTATTTLDADKYALNRMQCAASLRVAPSPLLFPNELLPPPQRAAAGGGGGGRGAKTLSKDWARLKVDKNRFGSILSNAGGLPRGGIGGSGGGGGGAMRSYGSAFGGSIGAGGICSARCSSGAGGGGGGSGGGGSGGGGGRGAASYDSGRQQAWSPQGESRSRAHTCAASLGIAAAAADDDDDDDDDDAWPAGSQHGESRARAQASAASTTSDTAPPPPPHYASHGQARTGSAAAAGAAAADDGDAWPVGSQHGESRARTQASAASATSDSTPPLLPPQQRAAGDNDGSSGGGGRRGSDGGSRSASGTPRAAAAAPAGGKYGGVGAAGVAPAEAAAAAAGAAALRPFSTGNIGFRRGALWGVQRFRTKRTSSAAAAAGPAHGSSSSGGSGAGSPAAMSLPSGALDRRRMSSESGGGGGSSGGGSGGGGDSGSALSPSSLRRRLRRLRLLSM</sequence>
<comment type="caution">
    <text evidence="8">The sequence shown here is derived from an EMBL/GenBank/DDBJ whole genome shotgun (WGS) entry which is preliminary data.</text>
</comment>
<feature type="region of interest" description="Disordered" evidence="5">
    <location>
        <begin position="805"/>
        <end position="889"/>
    </location>
</feature>
<accession>A0A835ZIF6</accession>
<dbReference type="GO" id="GO:0043409">
    <property type="term" value="P:negative regulation of MAPK cascade"/>
    <property type="evidence" value="ECO:0007669"/>
    <property type="project" value="TreeGrafter"/>
</dbReference>
<keyword evidence="4" id="KW-0904">Protein phosphatase</keyword>
<reference evidence="8" key="1">
    <citation type="submission" date="2021-02" db="EMBL/GenBank/DDBJ databases">
        <title>First Annotated Genome of the Yellow-green Alga Tribonema minus.</title>
        <authorList>
            <person name="Mahan K.M."/>
        </authorList>
    </citation>
    <scope>NUCLEOTIDE SEQUENCE</scope>
    <source>
        <strain evidence="8">UTEX B ZZ1240</strain>
    </source>
</reference>
<dbReference type="InterPro" id="IPR000387">
    <property type="entry name" value="Tyr_Pase_dom"/>
</dbReference>
<comment type="similarity">
    <text evidence="1">Belongs to the protein-tyrosine phosphatase family. Non-receptor class dual specificity subfamily.</text>
</comment>
<feature type="compositionally biased region" description="Basic residues" evidence="5">
    <location>
        <begin position="877"/>
        <end position="889"/>
    </location>
</feature>
<dbReference type="PROSITE" id="PS50054">
    <property type="entry name" value="TYR_PHOSPHATASE_DUAL"/>
    <property type="match status" value="1"/>
</dbReference>
<evidence type="ECO:0000256" key="5">
    <source>
        <dbReference type="SAM" id="MobiDB-lite"/>
    </source>
</evidence>
<dbReference type="EMBL" id="JAFCMP010000002">
    <property type="protein sequence ID" value="KAG5192772.1"/>
    <property type="molecule type" value="Genomic_DNA"/>
</dbReference>
<name>A0A835ZIF6_9STRA</name>
<dbReference type="PANTHER" id="PTHR10159">
    <property type="entry name" value="DUAL SPECIFICITY PROTEIN PHOSPHATASE"/>
    <property type="match status" value="1"/>
</dbReference>